<dbReference type="Gene3D" id="2.160.10.10">
    <property type="entry name" value="Hexapeptide repeat proteins"/>
    <property type="match status" value="1"/>
</dbReference>
<evidence type="ECO:0000256" key="6">
    <source>
        <dbReference type="ARBA" id="ARBA00023154"/>
    </source>
</evidence>
<dbReference type="RefSeq" id="WP_093390772.1">
    <property type="nucleotide sequence ID" value="NZ_FOTW01000034.1"/>
</dbReference>
<keyword evidence="2" id="KW-0028">Amino-acid biosynthesis</keyword>
<dbReference type="PROSITE" id="PS00101">
    <property type="entry name" value="HEXAPEP_TRANSFERASES"/>
    <property type="match status" value="1"/>
</dbReference>
<dbReference type="GO" id="GO:0016746">
    <property type="term" value="F:acyltransferase activity"/>
    <property type="evidence" value="ECO:0007669"/>
    <property type="project" value="UniProtKB-KW"/>
</dbReference>
<sequence>MIHPSAIVAPGAKLGANVSVGPFSIIHANVEIGAGSVIDAYCEIGYPTPLADGLPLRIGAGARIRSHSVFYQGSSFGERLVTGHRVTVREKTTAGVAFQIGTMNEIQGDCTIGDHVRCQSNVFIGKMTTIGDFVWLFPYVVLTNDPHPPSNLLLGCQIGDYAAIAAMSVVLPGVKVGRHALVAAASKVHRDVAPATVVGGNPARYLCDTSTIHLRDGTERPAYPWTTHFRRGYPAEVTAGWDAPAELDGQDTPP</sequence>
<dbReference type="AlphaFoldDB" id="A0A1I4TW01"/>
<accession>A0A1I4TW01</accession>
<evidence type="ECO:0000313" key="9">
    <source>
        <dbReference type="Proteomes" id="UP000199470"/>
    </source>
</evidence>
<dbReference type="GO" id="GO:0009085">
    <property type="term" value="P:lysine biosynthetic process"/>
    <property type="evidence" value="ECO:0007669"/>
    <property type="project" value="UniProtKB-KW"/>
</dbReference>
<dbReference type="InterPro" id="IPR011004">
    <property type="entry name" value="Trimer_LpxA-like_sf"/>
</dbReference>
<evidence type="ECO:0000256" key="4">
    <source>
        <dbReference type="ARBA" id="ARBA00022737"/>
    </source>
</evidence>
<dbReference type="EMBL" id="FOTW01000034">
    <property type="protein sequence ID" value="SFM80928.1"/>
    <property type="molecule type" value="Genomic_DNA"/>
</dbReference>
<dbReference type="InterPro" id="IPR050179">
    <property type="entry name" value="Trans_hexapeptide_repeat"/>
</dbReference>
<dbReference type="Pfam" id="PF00132">
    <property type="entry name" value="Hexapep"/>
    <property type="match status" value="1"/>
</dbReference>
<evidence type="ECO:0000256" key="2">
    <source>
        <dbReference type="ARBA" id="ARBA00022605"/>
    </source>
</evidence>
<evidence type="ECO:0000256" key="1">
    <source>
        <dbReference type="ARBA" id="ARBA00007274"/>
    </source>
</evidence>
<dbReference type="STRING" id="758825.SAMN02982985_05380"/>
<keyword evidence="5" id="KW-0220">Diaminopimelate biosynthesis</keyword>
<keyword evidence="7 8" id="KW-0012">Acyltransferase</keyword>
<reference evidence="8 9" key="1">
    <citation type="submission" date="2016-10" db="EMBL/GenBank/DDBJ databases">
        <authorList>
            <person name="de Groot N.N."/>
        </authorList>
    </citation>
    <scope>NUCLEOTIDE SEQUENCE [LARGE SCALE GENOMIC DNA]</scope>
    <source>
        <strain evidence="8 9">ATCC 43154</strain>
    </source>
</reference>
<protein>
    <submittedName>
        <fullName evidence="8">Acyl-[acyl carrier protein]--UDP-N-acetylglucosamine O-acyltransferase</fullName>
    </submittedName>
</protein>
<dbReference type="SUPFAM" id="SSF51161">
    <property type="entry name" value="Trimeric LpxA-like enzymes"/>
    <property type="match status" value="1"/>
</dbReference>
<comment type="similarity">
    <text evidence="1">Belongs to the transferase hexapeptide repeat family.</text>
</comment>
<gene>
    <name evidence="8" type="ORF">SAMN02982985_05380</name>
</gene>
<evidence type="ECO:0000313" key="8">
    <source>
        <dbReference type="EMBL" id="SFM80928.1"/>
    </source>
</evidence>
<evidence type="ECO:0000256" key="7">
    <source>
        <dbReference type="ARBA" id="ARBA00023315"/>
    </source>
</evidence>
<dbReference type="GO" id="GO:0019877">
    <property type="term" value="P:diaminopimelate biosynthetic process"/>
    <property type="evidence" value="ECO:0007669"/>
    <property type="project" value="UniProtKB-KW"/>
</dbReference>
<proteinExistence type="inferred from homology"/>
<dbReference type="Proteomes" id="UP000199470">
    <property type="component" value="Unassembled WGS sequence"/>
</dbReference>
<keyword evidence="6" id="KW-0457">Lysine biosynthesis</keyword>
<dbReference type="InterPro" id="IPR018357">
    <property type="entry name" value="Hexapep_transf_CS"/>
</dbReference>
<dbReference type="OrthoDB" id="9815592at2"/>
<dbReference type="PANTHER" id="PTHR43300:SF10">
    <property type="entry name" value="2,3,4,5-TETRAHYDROPYRIDINE-2,6-DICARBOXYLATE N-ACETYLTRANSFERASE"/>
    <property type="match status" value="1"/>
</dbReference>
<dbReference type="InterPro" id="IPR001451">
    <property type="entry name" value="Hexapep"/>
</dbReference>
<name>A0A1I4TW01_9BURK</name>
<keyword evidence="3 8" id="KW-0808">Transferase</keyword>
<dbReference type="PANTHER" id="PTHR43300">
    <property type="entry name" value="ACETYLTRANSFERASE"/>
    <property type="match status" value="1"/>
</dbReference>
<keyword evidence="4" id="KW-0677">Repeat</keyword>
<evidence type="ECO:0000256" key="5">
    <source>
        <dbReference type="ARBA" id="ARBA00022915"/>
    </source>
</evidence>
<keyword evidence="9" id="KW-1185">Reference proteome</keyword>
<dbReference type="CDD" id="cd03358">
    <property type="entry name" value="LbH_WxcM_N_like"/>
    <property type="match status" value="1"/>
</dbReference>
<evidence type="ECO:0000256" key="3">
    <source>
        <dbReference type="ARBA" id="ARBA00022679"/>
    </source>
</evidence>
<organism evidence="8 9">
    <name type="scientific">Rugamonas rubra</name>
    <dbReference type="NCBI Taxonomy" id="758825"/>
    <lineage>
        <taxon>Bacteria</taxon>
        <taxon>Pseudomonadati</taxon>
        <taxon>Pseudomonadota</taxon>
        <taxon>Betaproteobacteria</taxon>
        <taxon>Burkholderiales</taxon>
        <taxon>Oxalobacteraceae</taxon>
        <taxon>Telluria group</taxon>
        <taxon>Rugamonas</taxon>
    </lineage>
</organism>